<name>A0A3S1B8M2_ELYCH</name>
<keyword evidence="3" id="KW-1185">Reference proteome</keyword>
<gene>
    <name evidence="2" type="ORF">EGW08_014547</name>
</gene>
<sequence length="321" mass="33426">IEEVEKTAASTFTSQPRSGASTPRSRPRSGFINPTQYASLEESLEPTAASQSCSSPSSSSTSASSQAKQQMQQSHANTSSTPMETTTITTAVDASIPRSQNALTSTVPRPESSPAGKPDPAEQDVSSSSLRATAPSSQQVSNHSGSHVLGTVSPPDKSSGPHTELSGSQLMEKLTRLADATEVYQERRQKFTQGGDNPGTSKVGAVAPERGGASKVNIPSTSGRGGKREADPARYQTQPITVEEIRAADSLETVSAFRALVRKKSAVGALEQLSLVKQHVGYTYTPVITMTTATAPTASGQQPVAAVAAGKRAEVPQHLAP</sequence>
<proteinExistence type="predicted"/>
<evidence type="ECO:0000313" key="2">
    <source>
        <dbReference type="EMBL" id="RUS77682.1"/>
    </source>
</evidence>
<dbReference type="EMBL" id="RQTK01000560">
    <property type="protein sequence ID" value="RUS77682.1"/>
    <property type="molecule type" value="Genomic_DNA"/>
</dbReference>
<feature type="compositionally biased region" description="Low complexity" evidence="1">
    <location>
        <begin position="126"/>
        <end position="137"/>
    </location>
</feature>
<evidence type="ECO:0000256" key="1">
    <source>
        <dbReference type="SAM" id="MobiDB-lite"/>
    </source>
</evidence>
<evidence type="ECO:0000313" key="3">
    <source>
        <dbReference type="Proteomes" id="UP000271974"/>
    </source>
</evidence>
<comment type="caution">
    <text evidence="2">The sequence shown here is derived from an EMBL/GenBank/DDBJ whole genome shotgun (WGS) entry which is preliminary data.</text>
</comment>
<organism evidence="2 3">
    <name type="scientific">Elysia chlorotica</name>
    <name type="common">Eastern emerald elysia</name>
    <name type="synonym">Sea slug</name>
    <dbReference type="NCBI Taxonomy" id="188477"/>
    <lineage>
        <taxon>Eukaryota</taxon>
        <taxon>Metazoa</taxon>
        <taxon>Spiralia</taxon>
        <taxon>Lophotrochozoa</taxon>
        <taxon>Mollusca</taxon>
        <taxon>Gastropoda</taxon>
        <taxon>Heterobranchia</taxon>
        <taxon>Euthyneura</taxon>
        <taxon>Panpulmonata</taxon>
        <taxon>Sacoglossa</taxon>
        <taxon>Placobranchoidea</taxon>
        <taxon>Plakobranchidae</taxon>
        <taxon>Elysia</taxon>
    </lineage>
</organism>
<dbReference type="Proteomes" id="UP000271974">
    <property type="component" value="Unassembled WGS sequence"/>
</dbReference>
<feature type="non-terminal residue" evidence="2">
    <location>
        <position position="321"/>
    </location>
</feature>
<feature type="compositionally biased region" description="Low complexity" evidence="1">
    <location>
        <begin position="48"/>
        <end position="90"/>
    </location>
</feature>
<dbReference type="OrthoDB" id="6160909at2759"/>
<feature type="compositionally biased region" description="Polar residues" evidence="1">
    <location>
        <begin position="8"/>
        <end position="24"/>
    </location>
</feature>
<reference evidence="2 3" key="1">
    <citation type="submission" date="2019-01" db="EMBL/GenBank/DDBJ databases">
        <title>A draft genome assembly of the solar-powered sea slug Elysia chlorotica.</title>
        <authorList>
            <person name="Cai H."/>
            <person name="Li Q."/>
            <person name="Fang X."/>
            <person name="Li J."/>
            <person name="Curtis N.E."/>
            <person name="Altenburger A."/>
            <person name="Shibata T."/>
            <person name="Feng M."/>
            <person name="Maeda T."/>
            <person name="Schwartz J.A."/>
            <person name="Shigenobu S."/>
            <person name="Lundholm N."/>
            <person name="Nishiyama T."/>
            <person name="Yang H."/>
            <person name="Hasebe M."/>
            <person name="Li S."/>
            <person name="Pierce S.K."/>
            <person name="Wang J."/>
        </authorList>
    </citation>
    <scope>NUCLEOTIDE SEQUENCE [LARGE SCALE GENOMIC DNA]</scope>
    <source>
        <strain evidence="2">EC2010</strain>
        <tissue evidence="2">Whole organism of an adult</tissue>
    </source>
</reference>
<feature type="non-terminal residue" evidence="2">
    <location>
        <position position="1"/>
    </location>
</feature>
<protein>
    <submittedName>
        <fullName evidence="2">Uncharacterized protein</fullName>
    </submittedName>
</protein>
<feature type="compositionally biased region" description="Polar residues" evidence="1">
    <location>
        <begin position="191"/>
        <end position="200"/>
    </location>
</feature>
<feature type="region of interest" description="Disordered" evidence="1">
    <location>
        <begin position="1"/>
        <end position="238"/>
    </location>
</feature>
<accession>A0A3S1B8M2</accession>
<dbReference type="AlphaFoldDB" id="A0A3S1B8M2"/>
<feature type="compositionally biased region" description="Polar residues" evidence="1">
    <location>
        <begin position="97"/>
        <end position="107"/>
    </location>
</feature>